<dbReference type="InterPro" id="IPR052892">
    <property type="entry name" value="NA-targeting_endonuclease"/>
</dbReference>
<comment type="caution">
    <text evidence="2">The sequence shown here is derived from an EMBL/GenBank/DDBJ whole genome shotgun (WGS) entry which is preliminary data.</text>
</comment>
<proteinExistence type="predicted"/>
<keyword evidence="2" id="KW-0540">Nuclease</keyword>
<accession>A0ABP8E6F0</accession>
<dbReference type="CDD" id="cd00085">
    <property type="entry name" value="HNHc"/>
    <property type="match status" value="1"/>
</dbReference>
<name>A0ABP8E6F0_9MICO</name>
<keyword evidence="2" id="KW-0255">Endonuclease</keyword>
<dbReference type="EMBL" id="BAABAU010000007">
    <property type="protein sequence ID" value="GAA4267817.1"/>
    <property type="molecule type" value="Genomic_DNA"/>
</dbReference>
<dbReference type="RefSeq" id="WP_344798470.1">
    <property type="nucleotide sequence ID" value="NZ_BAABAU010000007.1"/>
</dbReference>
<dbReference type="GO" id="GO:0004519">
    <property type="term" value="F:endonuclease activity"/>
    <property type="evidence" value="ECO:0007669"/>
    <property type="project" value="UniProtKB-KW"/>
</dbReference>
<keyword evidence="3" id="KW-1185">Reference proteome</keyword>
<keyword evidence="2" id="KW-0378">Hydrolase</keyword>
<evidence type="ECO:0000313" key="2">
    <source>
        <dbReference type="EMBL" id="GAA4267817.1"/>
    </source>
</evidence>
<dbReference type="Pfam" id="PF14279">
    <property type="entry name" value="HNH_5"/>
    <property type="match status" value="1"/>
</dbReference>
<dbReference type="InterPro" id="IPR003615">
    <property type="entry name" value="HNH_nuc"/>
</dbReference>
<dbReference type="PANTHER" id="PTHR33877:SF2">
    <property type="entry name" value="OS07G0170200 PROTEIN"/>
    <property type="match status" value="1"/>
</dbReference>
<sequence>MSRTLVLNASYEPIAVVASRRALLLVINGKASILSESDRIVHSVTESLVEPDVILLRQFIRIPRRSIPLTRRAVLEMYDYTCAYCFKHGNTLDHVVPRARGGTNTWGNVVVACTKCNNKKADKLLSELGWKLPFELREPAPNLATLISQRWKEPSWAEFTEPWRNHPLELAG</sequence>
<organism evidence="2 3">
    <name type="scientific">Frondihabitans peucedani</name>
    <dbReference type="NCBI Taxonomy" id="598626"/>
    <lineage>
        <taxon>Bacteria</taxon>
        <taxon>Bacillati</taxon>
        <taxon>Actinomycetota</taxon>
        <taxon>Actinomycetes</taxon>
        <taxon>Micrococcales</taxon>
        <taxon>Microbacteriaceae</taxon>
        <taxon>Frondihabitans</taxon>
    </lineage>
</organism>
<evidence type="ECO:0000259" key="1">
    <source>
        <dbReference type="SMART" id="SM00507"/>
    </source>
</evidence>
<reference evidence="3" key="1">
    <citation type="journal article" date="2019" name="Int. J. Syst. Evol. Microbiol.">
        <title>The Global Catalogue of Microorganisms (GCM) 10K type strain sequencing project: providing services to taxonomists for standard genome sequencing and annotation.</title>
        <authorList>
            <consortium name="The Broad Institute Genomics Platform"/>
            <consortium name="The Broad Institute Genome Sequencing Center for Infectious Disease"/>
            <person name="Wu L."/>
            <person name="Ma J."/>
        </authorList>
    </citation>
    <scope>NUCLEOTIDE SEQUENCE [LARGE SCALE GENOMIC DNA]</scope>
    <source>
        <strain evidence="3">JCM 17442</strain>
    </source>
</reference>
<dbReference type="Proteomes" id="UP001501594">
    <property type="component" value="Unassembled WGS sequence"/>
</dbReference>
<dbReference type="PANTHER" id="PTHR33877">
    <property type="entry name" value="SLL1193 PROTEIN"/>
    <property type="match status" value="1"/>
</dbReference>
<dbReference type="InterPro" id="IPR029471">
    <property type="entry name" value="HNH_5"/>
</dbReference>
<evidence type="ECO:0000313" key="3">
    <source>
        <dbReference type="Proteomes" id="UP001501594"/>
    </source>
</evidence>
<gene>
    <name evidence="2" type="ORF">GCM10022256_34290</name>
</gene>
<dbReference type="SMART" id="SM00507">
    <property type="entry name" value="HNHc"/>
    <property type="match status" value="1"/>
</dbReference>
<protein>
    <submittedName>
        <fullName evidence="2">HNH endonuclease</fullName>
    </submittedName>
</protein>
<dbReference type="Gene3D" id="1.10.30.50">
    <property type="match status" value="1"/>
</dbReference>
<feature type="domain" description="HNH nuclease" evidence="1">
    <location>
        <begin position="69"/>
        <end position="118"/>
    </location>
</feature>